<evidence type="ECO:0000256" key="2">
    <source>
        <dbReference type="ARBA" id="ARBA00022737"/>
    </source>
</evidence>
<keyword evidence="9" id="KW-1185">Reference proteome</keyword>
<dbReference type="Gene3D" id="1.10.10.10">
    <property type="entry name" value="Winged helix-like DNA-binding domain superfamily/Winged helix DNA-binding domain"/>
    <property type="match status" value="1"/>
</dbReference>
<feature type="domain" description="R13L1/DRL21-like LRR repeat region" evidence="7">
    <location>
        <begin position="624"/>
        <end position="758"/>
    </location>
</feature>
<proteinExistence type="predicted"/>
<dbReference type="InterPro" id="IPR002182">
    <property type="entry name" value="NB-ARC"/>
</dbReference>
<keyword evidence="3" id="KW-0611">Plant defense</keyword>
<evidence type="ECO:0008006" key="10">
    <source>
        <dbReference type="Google" id="ProtNLM"/>
    </source>
</evidence>
<evidence type="ECO:0000256" key="4">
    <source>
        <dbReference type="SAM" id="MobiDB-lite"/>
    </source>
</evidence>
<dbReference type="Gene3D" id="1.10.8.430">
    <property type="entry name" value="Helical domain of apoptotic protease-activating factors"/>
    <property type="match status" value="1"/>
</dbReference>
<reference evidence="8 9" key="1">
    <citation type="submission" date="2024-02" db="EMBL/GenBank/DDBJ databases">
        <title>High-quality chromosome-scale genome assembly of Pensacola bahiagrass (Paspalum notatum Flugge var. saurae).</title>
        <authorList>
            <person name="Vega J.M."/>
            <person name="Podio M."/>
            <person name="Orjuela J."/>
            <person name="Siena L.A."/>
            <person name="Pessino S.C."/>
            <person name="Combes M.C."/>
            <person name="Mariac C."/>
            <person name="Albertini E."/>
            <person name="Pupilli F."/>
            <person name="Ortiz J.P.A."/>
            <person name="Leblanc O."/>
        </authorList>
    </citation>
    <scope>NUCLEOTIDE SEQUENCE [LARGE SCALE GENOMIC DNA]</scope>
    <source>
        <strain evidence="8">R1</strain>
        <tissue evidence="8">Leaf</tissue>
    </source>
</reference>
<evidence type="ECO:0000256" key="3">
    <source>
        <dbReference type="ARBA" id="ARBA00022821"/>
    </source>
</evidence>
<sequence>MPSRGTDCRARRHSRCGSPSPATVLHADRLSVQIASTCWPRPFHTVDRPHRPSSSPPTSTSPRGQYVKDDYLTDADMVPVVRDLAARAKEIRARLNEIVKEYEDFCMTDYDGDQQVNLATQRSQRYTSSIVHEPSIHGREVDKNNVTKMLLSEVRPMSVLAIVGMGGLGKTTLAQLVFNDQSVRQSFDKLSWICVSEQFDVKKITRNIISSLRKQKQKALELNDLQKDLIEQIEGKKLLLVLDDVWNEHSAPWDSLCSPLMATKLCRIIVTTRSRTVARLVQTMPFYSLNCLSSAASWSLFEQITFEGQAPSAYSSFIQIGEGIVERCKGLPLAIKTLGGMLRYETNEERWKDVLESDLWDLDPQQNDIFPALELSYSHMPVHLKRCFMALSLFPKDYHFHQDKLICLWKSLDLLHTDNVWDKDRTGRLYLSDLLKRSLIQCNDHVYSMHDLTHDLACCVADEEFLRFENGKPVQLSKDVRNISIFLPWSGAISKLEHFHGSSALRAVILSSMEGVGGPIEISEGLFLNSKQLRTIVLDGVSLSIPSLPDSVGNLKHLRHLVIRDIGGLVLPVSICWLFNLQTLDVTSSGNLKPACIPNGIRRLTNLHTLPVITVKRGDWHCNLRDLKDLQNLSGKLCLKGLDNVNSVDEAEEANLCSKQHLQALNLTFPDGDWQYCEHGQEPVPNTASHEEILERLRPNSGLIELSIEVCRSCRYPSWLGDTSFSKITMVNLEYCEFECMPPLGQLSSLKYLMIAEMSRIRRIGPEFCSLNPRTKGFKSLVTLEFDWMPRWLQWSGVGDGAFTCLHTLSIQHASELRSLPCELSSSLAQLKLRYCKGLVRIPYLPSLIKLDLRQCNSLTEFPAFPMLQRLDIGQCTSLVRLPDLPLLKVLILRDCPNLTTDVHFPSLSSIHVKGAFRDELLYHLMNHNPSLENILIVSESIVHLSVEPQNLPSLLTLRLSCPNLQCCNGLDGLTHHLTELKIYGCPKFSVPNLLPGQL</sequence>
<evidence type="ECO:0000256" key="1">
    <source>
        <dbReference type="ARBA" id="ARBA00022614"/>
    </source>
</evidence>
<feature type="domain" description="Disease resistance protein winged helix" evidence="6">
    <location>
        <begin position="393"/>
        <end position="457"/>
    </location>
</feature>
<gene>
    <name evidence="8" type="ORF">U9M48_032256</name>
</gene>
<evidence type="ECO:0000313" key="8">
    <source>
        <dbReference type="EMBL" id="WVZ85312.1"/>
    </source>
</evidence>
<name>A0AAQ3U7E6_PASNO</name>
<feature type="domain" description="NB-ARC" evidence="5">
    <location>
        <begin position="141"/>
        <end position="309"/>
    </location>
</feature>
<accession>A0AAQ3U7E6</accession>
<dbReference type="InterPro" id="IPR042197">
    <property type="entry name" value="Apaf_helical"/>
</dbReference>
<dbReference type="Pfam" id="PF00931">
    <property type="entry name" value="NB-ARC"/>
    <property type="match status" value="1"/>
</dbReference>
<dbReference type="SUPFAM" id="SSF52540">
    <property type="entry name" value="P-loop containing nucleoside triphosphate hydrolases"/>
    <property type="match status" value="1"/>
</dbReference>
<feature type="region of interest" description="Disordered" evidence="4">
    <location>
        <begin position="43"/>
        <end position="66"/>
    </location>
</feature>
<dbReference type="Pfam" id="PF23559">
    <property type="entry name" value="WHD_DRP"/>
    <property type="match status" value="1"/>
</dbReference>
<evidence type="ECO:0000259" key="5">
    <source>
        <dbReference type="Pfam" id="PF00931"/>
    </source>
</evidence>
<protein>
    <recommendedName>
        <fullName evidence="10">NB-ARC domain-containing protein</fullName>
    </recommendedName>
</protein>
<keyword evidence="1" id="KW-0433">Leucine-rich repeat</keyword>
<dbReference type="GO" id="GO:0006952">
    <property type="term" value="P:defense response"/>
    <property type="evidence" value="ECO:0007669"/>
    <property type="project" value="UniProtKB-KW"/>
</dbReference>
<keyword evidence="2" id="KW-0677">Repeat</keyword>
<feature type="region of interest" description="Disordered" evidence="4">
    <location>
        <begin position="1"/>
        <end position="21"/>
    </location>
</feature>
<dbReference type="GO" id="GO:0043531">
    <property type="term" value="F:ADP binding"/>
    <property type="evidence" value="ECO:0007669"/>
    <property type="project" value="InterPro"/>
</dbReference>
<dbReference type="Proteomes" id="UP001341281">
    <property type="component" value="Chromosome 07"/>
</dbReference>
<dbReference type="SUPFAM" id="SSF52058">
    <property type="entry name" value="L domain-like"/>
    <property type="match status" value="1"/>
</dbReference>
<dbReference type="EMBL" id="CP144751">
    <property type="protein sequence ID" value="WVZ85312.1"/>
    <property type="molecule type" value="Genomic_DNA"/>
</dbReference>
<dbReference type="AlphaFoldDB" id="A0AAQ3U7E6"/>
<dbReference type="PANTHER" id="PTHR36766">
    <property type="entry name" value="PLANT BROAD-SPECTRUM MILDEW RESISTANCE PROTEIN RPW8"/>
    <property type="match status" value="1"/>
</dbReference>
<dbReference type="PANTHER" id="PTHR36766:SF40">
    <property type="entry name" value="DISEASE RESISTANCE PROTEIN RGA3"/>
    <property type="match status" value="1"/>
</dbReference>
<dbReference type="SUPFAM" id="SSF52047">
    <property type="entry name" value="RNI-like"/>
    <property type="match status" value="1"/>
</dbReference>
<dbReference type="InterPro" id="IPR056789">
    <property type="entry name" value="LRR_R13L1-DRL21"/>
</dbReference>
<dbReference type="Gene3D" id="3.40.50.300">
    <property type="entry name" value="P-loop containing nucleotide triphosphate hydrolases"/>
    <property type="match status" value="1"/>
</dbReference>
<dbReference type="PRINTS" id="PR00364">
    <property type="entry name" value="DISEASERSIST"/>
</dbReference>
<feature type="compositionally biased region" description="Low complexity" evidence="4">
    <location>
        <begin position="52"/>
        <end position="63"/>
    </location>
</feature>
<dbReference type="InterPro" id="IPR027417">
    <property type="entry name" value="P-loop_NTPase"/>
</dbReference>
<dbReference type="FunFam" id="3.40.50.300:FF:001091">
    <property type="entry name" value="Probable disease resistance protein At1g61300"/>
    <property type="match status" value="1"/>
</dbReference>
<evidence type="ECO:0000313" key="9">
    <source>
        <dbReference type="Proteomes" id="UP001341281"/>
    </source>
</evidence>
<dbReference type="Gene3D" id="3.80.10.10">
    <property type="entry name" value="Ribonuclease Inhibitor"/>
    <property type="match status" value="2"/>
</dbReference>
<organism evidence="8 9">
    <name type="scientific">Paspalum notatum var. saurae</name>
    <dbReference type="NCBI Taxonomy" id="547442"/>
    <lineage>
        <taxon>Eukaryota</taxon>
        <taxon>Viridiplantae</taxon>
        <taxon>Streptophyta</taxon>
        <taxon>Embryophyta</taxon>
        <taxon>Tracheophyta</taxon>
        <taxon>Spermatophyta</taxon>
        <taxon>Magnoliopsida</taxon>
        <taxon>Liliopsida</taxon>
        <taxon>Poales</taxon>
        <taxon>Poaceae</taxon>
        <taxon>PACMAD clade</taxon>
        <taxon>Panicoideae</taxon>
        <taxon>Andropogonodae</taxon>
        <taxon>Paspaleae</taxon>
        <taxon>Paspalinae</taxon>
        <taxon>Paspalum</taxon>
    </lineage>
</organism>
<dbReference type="InterPro" id="IPR032675">
    <property type="entry name" value="LRR_dom_sf"/>
</dbReference>
<dbReference type="InterPro" id="IPR036388">
    <property type="entry name" value="WH-like_DNA-bd_sf"/>
</dbReference>
<evidence type="ECO:0000259" key="7">
    <source>
        <dbReference type="Pfam" id="PF25019"/>
    </source>
</evidence>
<evidence type="ECO:0000259" key="6">
    <source>
        <dbReference type="Pfam" id="PF23559"/>
    </source>
</evidence>
<dbReference type="Pfam" id="PF25019">
    <property type="entry name" value="LRR_R13L1-DRL21"/>
    <property type="match status" value="1"/>
</dbReference>
<dbReference type="InterPro" id="IPR058922">
    <property type="entry name" value="WHD_DRP"/>
</dbReference>